<organism evidence="1 2">
    <name type="scientific">candidate division WWE3 bacterium RIFOXYC1_FULL_39_7</name>
    <dbReference type="NCBI Taxonomy" id="1802643"/>
    <lineage>
        <taxon>Bacteria</taxon>
        <taxon>Katanobacteria</taxon>
    </lineage>
</organism>
<dbReference type="SUPFAM" id="SSF109604">
    <property type="entry name" value="HD-domain/PDEase-like"/>
    <property type="match status" value="1"/>
</dbReference>
<dbReference type="PANTHER" id="PTHR38659:SF1">
    <property type="entry name" value="METAL DEPENDENT PHOSPHOHYDROLASE"/>
    <property type="match status" value="1"/>
</dbReference>
<sequence>MQNLTKETAIKLLEVNMKNQNLRRHCYAVGKALSAYFDYYKSQNLDTGKLSKEQWEIIGILHDADWEITTNNPEQHTLMLMGWLKDYDTPEEMMNVFRSHNTKITELREPETLLEWTLECCDELTGFIVAVALVMPERKLDVVTTERVLKKFRQKEFARQVDREQIQQCESKVGIDVNTFIEITLKAMQENSELLGL</sequence>
<proteinExistence type="predicted"/>
<evidence type="ECO:0008006" key="3">
    <source>
        <dbReference type="Google" id="ProtNLM"/>
    </source>
</evidence>
<gene>
    <name evidence="1" type="ORF">A2415_00960</name>
</gene>
<protein>
    <recommendedName>
        <fullName evidence="3">HD domain-containing protein</fullName>
    </recommendedName>
</protein>
<dbReference type="AlphaFoldDB" id="A0A1F4WLA8"/>
<name>A0A1F4WLA8_UNCKA</name>
<comment type="caution">
    <text evidence="1">The sequence shown here is derived from an EMBL/GenBank/DDBJ whole genome shotgun (WGS) entry which is preliminary data.</text>
</comment>
<evidence type="ECO:0000313" key="2">
    <source>
        <dbReference type="Proteomes" id="UP000179113"/>
    </source>
</evidence>
<dbReference type="Proteomes" id="UP000179113">
    <property type="component" value="Unassembled WGS sequence"/>
</dbReference>
<reference evidence="1 2" key="1">
    <citation type="journal article" date="2016" name="Nat. Commun.">
        <title>Thousands of microbial genomes shed light on interconnected biogeochemical processes in an aquifer system.</title>
        <authorList>
            <person name="Anantharaman K."/>
            <person name="Brown C.T."/>
            <person name="Hug L.A."/>
            <person name="Sharon I."/>
            <person name="Castelle C.J."/>
            <person name="Probst A.J."/>
            <person name="Thomas B.C."/>
            <person name="Singh A."/>
            <person name="Wilkins M.J."/>
            <person name="Karaoz U."/>
            <person name="Brodie E.L."/>
            <person name="Williams K.H."/>
            <person name="Hubbard S.S."/>
            <person name="Banfield J.F."/>
        </authorList>
    </citation>
    <scope>NUCLEOTIDE SEQUENCE [LARGE SCALE GENOMIC DNA]</scope>
</reference>
<accession>A0A1F4WLA8</accession>
<evidence type="ECO:0000313" key="1">
    <source>
        <dbReference type="EMBL" id="OGC70225.1"/>
    </source>
</evidence>
<dbReference type="PANTHER" id="PTHR38659">
    <property type="entry name" value="METAL-DEPENDENT PHOSPHOHYDROLASE"/>
    <property type="match status" value="1"/>
</dbReference>
<dbReference type="EMBL" id="MEWA01000009">
    <property type="protein sequence ID" value="OGC70225.1"/>
    <property type="molecule type" value="Genomic_DNA"/>
</dbReference>